<dbReference type="SUPFAM" id="SSF52540">
    <property type="entry name" value="P-loop containing nucleoside triphosphate hydrolases"/>
    <property type="match status" value="1"/>
</dbReference>
<evidence type="ECO:0000256" key="2">
    <source>
        <dbReference type="ARBA" id="ARBA00007249"/>
    </source>
</evidence>
<dbReference type="InterPro" id="IPR054696">
    <property type="entry name" value="GTP-eEF1A_C"/>
</dbReference>
<dbReference type="SUPFAM" id="SSF50447">
    <property type="entry name" value="Translation proteins"/>
    <property type="match status" value="1"/>
</dbReference>
<keyword evidence="6" id="KW-0378">Hydrolase</keyword>
<dbReference type="InterPro" id="IPR009000">
    <property type="entry name" value="Transl_B-barrel_sf"/>
</dbReference>
<dbReference type="PROSITE" id="PS51722">
    <property type="entry name" value="G_TR_2"/>
    <property type="match status" value="1"/>
</dbReference>
<dbReference type="AlphaFoldDB" id="A0A4S2N613"/>
<evidence type="ECO:0000256" key="11">
    <source>
        <dbReference type="ARBA" id="ARBA00063537"/>
    </source>
</evidence>
<keyword evidence="9" id="KW-0342">GTP-binding</keyword>
<comment type="subcellular location">
    <subcellularLocation>
        <location evidence="1">Cytoplasm</location>
    </subcellularLocation>
</comment>
<comment type="similarity">
    <text evidence="2">Belongs to the TRAFAC class translation factor GTPase superfamily. Classic translation factor GTPase family. EF-Tu/EF-1A subfamily.</text>
</comment>
<dbReference type="GO" id="GO:0005525">
    <property type="term" value="F:GTP binding"/>
    <property type="evidence" value="ECO:0007669"/>
    <property type="project" value="UniProtKB-KW"/>
</dbReference>
<evidence type="ECO:0000256" key="10">
    <source>
        <dbReference type="ARBA" id="ARBA00049117"/>
    </source>
</evidence>
<dbReference type="PANTHER" id="PTHR23115">
    <property type="entry name" value="TRANSLATION FACTOR"/>
    <property type="match status" value="1"/>
</dbReference>
<evidence type="ECO:0000256" key="13">
    <source>
        <dbReference type="SAM" id="MobiDB-lite"/>
    </source>
</evidence>
<protein>
    <recommendedName>
        <fullName evidence="12">Elongation factor 1 alpha-like protein</fullName>
    </recommendedName>
    <alternativeName>
        <fullName evidence="3">Elongation factor 1-alpha</fullName>
    </alternativeName>
</protein>
<sequence>MPRHKTDLSAESYDYDDDYEEDDGMTEDDRRQMKAALKQVRQTIGGDIPGVTDADIEETLWYYYFDVEKAVSYILKKHTKASKPKPAPKPKQVVVAGPAPKKDDVGQGFGYGFGARTAVEAGYFLDAPWGNVPTERLGCLIEQLPPVKMGLVGGSGGPKTSKLAALAKARKEKKLAEASGAAEPTGGKPLGVTKERPSISLLSRLSHKSSASSVASTSPSPTPEPSAGRVTPILTTNTNINDKDKTPIGSPKRLQDLDQPRSPVVEEEKCDLKAFKEDLALKAVPSSFATSMFGSRLEFEARFLWADTKTFDILTGKEAAKVQQGFSGPSPDDVVETAQKGMGGAKAKADKNGQADGKGSRDSGAKTAPSPPPSPKLPKAKIDVLKAYGESSEKDHVNFVVVGHVDAGKSTLMGRILYDTGAVDERTLQKFRKEAEQIGKGSFALAWVLDQTHEERSRGVTVDVAVNKFETEKTVFTILDAPGHKDFVPNMIAGAARADFAILVIDASTGAFEAGFHLRGQTKEHTLLIRSMGVHRVIVAVNKLDSVGWDGARFEEIKQQMAQFLSNAGFNEKDIAFVPCSGLEGINVIKKPEEGVIPWYTGPTLLEELDITTKYARPVDKPLRLTVSDIFKGGAQNQPTVYGRIDSGYLQEGDVLLSVPNKEQVTVKSIVINDEPRPWAVAGHNVNLQISGFDELHLRAGDLLCHPTSPLQPLKCFQLKLLAFETLTPMAVDIHRGHLHAPGRISGLLQTYDKSNGTVTKKKPRHVAAGNLASVMVELVAGAAIPVEAGMKIVLRSNGQTVAAGIIEK</sequence>
<dbReference type="GO" id="GO:0005829">
    <property type="term" value="C:cytosol"/>
    <property type="evidence" value="ECO:0007669"/>
    <property type="project" value="GOC"/>
</dbReference>
<dbReference type="InterPro" id="IPR015033">
    <property type="entry name" value="HBS1-like_N"/>
</dbReference>
<dbReference type="Pfam" id="PF22594">
    <property type="entry name" value="GTP-eEF1A_C"/>
    <property type="match status" value="1"/>
</dbReference>
<keyword evidence="16" id="KW-1185">Reference proteome</keyword>
<feature type="compositionally biased region" description="Basic and acidic residues" evidence="13">
    <location>
        <begin position="253"/>
        <end position="264"/>
    </location>
</feature>
<dbReference type="InterPro" id="IPR005225">
    <property type="entry name" value="Small_GTP-bd"/>
</dbReference>
<feature type="compositionally biased region" description="Low complexity" evidence="13">
    <location>
        <begin position="198"/>
        <end position="219"/>
    </location>
</feature>
<feature type="region of interest" description="Disordered" evidence="13">
    <location>
        <begin position="1"/>
        <end position="31"/>
    </location>
</feature>
<dbReference type="InParanoid" id="A0A4S2N613"/>
<evidence type="ECO:0000256" key="12">
    <source>
        <dbReference type="ARBA" id="ARBA00074866"/>
    </source>
</evidence>
<dbReference type="Pfam" id="PF00009">
    <property type="entry name" value="GTP_EFTU"/>
    <property type="match status" value="1"/>
</dbReference>
<dbReference type="CDD" id="cd16267">
    <property type="entry name" value="HBS1-like_II"/>
    <property type="match status" value="1"/>
</dbReference>
<evidence type="ECO:0000259" key="14">
    <source>
        <dbReference type="PROSITE" id="PS51722"/>
    </source>
</evidence>
<dbReference type="GO" id="GO:0006417">
    <property type="term" value="P:regulation of translation"/>
    <property type="evidence" value="ECO:0007669"/>
    <property type="project" value="UniProtKB-KW"/>
</dbReference>
<feature type="compositionally biased region" description="Low complexity" evidence="13">
    <location>
        <begin position="90"/>
        <end position="99"/>
    </location>
</feature>
<evidence type="ECO:0000256" key="5">
    <source>
        <dbReference type="ARBA" id="ARBA00022741"/>
    </source>
</evidence>
<dbReference type="Gene3D" id="3.40.50.300">
    <property type="entry name" value="P-loop containing nucleotide triphosphate hydrolases"/>
    <property type="match status" value="1"/>
</dbReference>
<evidence type="ECO:0000256" key="6">
    <source>
        <dbReference type="ARBA" id="ARBA00022801"/>
    </source>
</evidence>
<feature type="region of interest" description="Disordered" evidence="13">
    <location>
        <begin position="79"/>
        <end position="99"/>
    </location>
</feature>
<evidence type="ECO:0000256" key="3">
    <source>
        <dbReference type="ARBA" id="ARBA00013870"/>
    </source>
</evidence>
<dbReference type="PROSITE" id="PS00301">
    <property type="entry name" value="G_TR_1"/>
    <property type="match status" value="1"/>
</dbReference>
<dbReference type="FunFam" id="2.40.30.10:FF:000020">
    <property type="entry name" value="Translation elongation factor EF-1"/>
    <property type="match status" value="1"/>
</dbReference>
<dbReference type="Pfam" id="PF08938">
    <property type="entry name" value="HBS1_N"/>
    <property type="match status" value="1"/>
</dbReference>
<dbReference type="Proteomes" id="UP000298138">
    <property type="component" value="Unassembled WGS sequence"/>
</dbReference>
<evidence type="ECO:0000313" key="15">
    <source>
        <dbReference type="EMBL" id="TGZ84752.1"/>
    </source>
</evidence>
<feature type="region of interest" description="Disordered" evidence="13">
    <location>
        <begin position="322"/>
        <end position="380"/>
    </location>
</feature>
<dbReference type="CDD" id="cd01883">
    <property type="entry name" value="EF1_alpha"/>
    <property type="match status" value="1"/>
</dbReference>
<dbReference type="NCBIfam" id="TIGR00231">
    <property type="entry name" value="small_GTP"/>
    <property type="match status" value="1"/>
</dbReference>
<dbReference type="GO" id="GO:0003924">
    <property type="term" value="F:GTPase activity"/>
    <property type="evidence" value="ECO:0007669"/>
    <property type="project" value="InterPro"/>
</dbReference>
<evidence type="ECO:0000313" key="16">
    <source>
        <dbReference type="Proteomes" id="UP000298138"/>
    </source>
</evidence>
<evidence type="ECO:0000256" key="1">
    <source>
        <dbReference type="ARBA" id="ARBA00004496"/>
    </source>
</evidence>
<proteinExistence type="inferred from homology"/>
<keyword evidence="8" id="KW-0648">Protein biosynthesis</keyword>
<dbReference type="FunFam" id="3.40.50.300:FF:000204">
    <property type="entry name" value="Translation elongation factor Tu"/>
    <property type="match status" value="1"/>
</dbReference>
<evidence type="ECO:0000256" key="4">
    <source>
        <dbReference type="ARBA" id="ARBA00022490"/>
    </source>
</evidence>
<keyword evidence="7" id="KW-0810">Translation regulation</keyword>
<dbReference type="InterPro" id="IPR031157">
    <property type="entry name" value="G_TR_CS"/>
</dbReference>
<evidence type="ECO:0000256" key="9">
    <source>
        <dbReference type="ARBA" id="ARBA00023134"/>
    </source>
</evidence>
<comment type="catalytic activity">
    <reaction evidence="10">
        <text>GTP + H2O = GDP + phosphate + H(+)</text>
        <dbReference type="Rhea" id="RHEA:19669"/>
        <dbReference type="ChEBI" id="CHEBI:15377"/>
        <dbReference type="ChEBI" id="CHEBI:15378"/>
        <dbReference type="ChEBI" id="CHEBI:37565"/>
        <dbReference type="ChEBI" id="CHEBI:43474"/>
        <dbReference type="ChEBI" id="CHEBI:58189"/>
    </reaction>
    <physiologicalReaction direction="left-to-right" evidence="10">
        <dbReference type="Rhea" id="RHEA:19670"/>
    </physiologicalReaction>
</comment>
<keyword evidence="4" id="KW-0963">Cytoplasm</keyword>
<dbReference type="EMBL" id="ML220112">
    <property type="protein sequence ID" value="TGZ84752.1"/>
    <property type="molecule type" value="Genomic_DNA"/>
</dbReference>
<evidence type="ECO:0000256" key="8">
    <source>
        <dbReference type="ARBA" id="ARBA00022917"/>
    </source>
</evidence>
<gene>
    <name evidence="15" type="ORF">EX30DRAFT_367892</name>
</gene>
<dbReference type="PRINTS" id="PR00315">
    <property type="entry name" value="ELONGATNFCT"/>
</dbReference>
<feature type="domain" description="Tr-type G" evidence="14">
    <location>
        <begin position="394"/>
        <end position="619"/>
    </location>
</feature>
<feature type="compositionally biased region" description="Basic and acidic residues" evidence="13">
    <location>
        <begin position="347"/>
        <end position="364"/>
    </location>
</feature>
<feature type="compositionally biased region" description="Basic residues" evidence="13">
    <location>
        <begin position="79"/>
        <end position="88"/>
    </location>
</feature>
<dbReference type="Gene3D" id="2.40.30.10">
    <property type="entry name" value="Translation factors"/>
    <property type="match status" value="2"/>
</dbReference>
<dbReference type="STRING" id="341454.A0A4S2N613"/>
<dbReference type="OrthoDB" id="342024at2759"/>
<dbReference type="InterPro" id="IPR009001">
    <property type="entry name" value="Transl_elong_EF1A/Init_IF2_C"/>
</dbReference>
<dbReference type="InterPro" id="IPR027417">
    <property type="entry name" value="P-loop_NTPase"/>
</dbReference>
<comment type="subunit">
    <text evidence="11">Component of the Dom34-Hbs1 complex, also named Pelota-HBS1L complex, composed of dom34 and hbs1.</text>
</comment>
<dbReference type="InterPro" id="IPR000795">
    <property type="entry name" value="T_Tr_GTP-bd_dom"/>
</dbReference>
<dbReference type="GO" id="GO:1990533">
    <property type="term" value="C:Dom34-Hbs1 complex"/>
    <property type="evidence" value="ECO:0007669"/>
    <property type="project" value="UniProtKB-ARBA"/>
</dbReference>
<reference evidence="15 16" key="1">
    <citation type="submission" date="2019-04" db="EMBL/GenBank/DDBJ databases">
        <title>Comparative genomics and transcriptomics to analyze fruiting body development in filamentous ascomycetes.</title>
        <authorList>
            <consortium name="DOE Joint Genome Institute"/>
            <person name="Lutkenhaus R."/>
            <person name="Traeger S."/>
            <person name="Breuer J."/>
            <person name="Kuo A."/>
            <person name="Lipzen A."/>
            <person name="Pangilinan J."/>
            <person name="Dilworth D."/>
            <person name="Sandor L."/>
            <person name="Poggeler S."/>
            <person name="Barry K."/>
            <person name="Grigoriev I.V."/>
            <person name="Nowrousian M."/>
        </authorList>
    </citation>
    <scope>NUCLEOTIDE SEQUENCE [LARGE SCALE GENOMIC DNA]</scope>
    <source>
        <strain evidence="15 16">CBS 389.68</strain>
    </source>
</reference>
<dbReference type="SUPFAM" id="SSF50465">
    <property type="entry name" value="EF-Tu/eEF-1alpha/eIF2-gamma C-terminal domain"/>
    <property type="match status" value="1"/>
</dbReference>
<dbReference type="InterPro" id="IPR050100">
    <property type="entry name" value="TRAFAC_GTPase_members"/>
</dbReference>
<organism evidence="15 16">
    <name type="scientific">Ascodesmis nigricans</name>
    <dbReference type="NCBI Taxonomy" id="341454"/>
    <lineage>
        <taxon>Eukaryota</taxon>
        <taxon>Fungi</taxon>
        <taxon>Dikarya</taxon>
        <taxon>Ascomycota</taxon>
        <taxon>Pezizomycotina</taxon>
        <taxon>Pezizomycetes</taxon>
        <taxon>Pezizales</taxon>
        <taxon>Ascodesmidaceae</taxon>
        <taxon>Ascodesmis</taxon>
    </lineage>
</organism>
<evidence type="ECO:0000256" key="7">
    <source>
        <dbReference type="ARBA" id="ARBA00022845"/>
    </source>
</evidence>
<accession>A0A4S2N613</accession>
<keyword evidence="5" id="KW-0547">Nucleotide-binding</keyword>
<feature type="region of interest" description="Disordered" evidence="13">
    <location>
        <begin position="174"/>
        <end position="264"/>
    </location>
</feature>
<feature type="compositionally biased region" description="Acidic residues" evidence="13">
    <location>
        <begin position="13"/>
        <end position="26"/>
    </location>
</feature>
<dbReference type="GO" id="GO:0002184">
    <property type="term" value="P:cytoplasmic translational termination"/>
    <property type="evidence" value="ECO:0007669"/>
    <property type="project" value="UniProtKB-ARBA"/>
</dbReference>
<name>A0A4S2N613_9PEZI</name>